<dbReference type="RefSeq" id="WP_238897894.1">
    <property type="nucleotide sequence ID" value="NZ_JAKOGG010000017.1"/>
</dbReference>
<keyword evidence="3 7" id="KW-0547">Nucleotide-binding</keyword>
<dbReference type="InterPro" id="IPR026816">
    <property type="entry name" value="Flavodoxin_dom"/>
</dbReference>
<comment type="cofactor">
    <cofactor evidence="7">
        <name>FMN</name>
        <dbReference type="ChEBI" id="CHEBI:58210"/>
    </cofactor>
    <text evidence="7">Binds 1 FMN non-covalently per subunit.</text>
</comment>
<evidence type="ECO:0000256" key="4">
    <source>
        <dbReference type="ARBA" id="ARBA00023002"/>
    </source>
</evidence>
<evidence type="ECO:0000259" key="8">
    <source>
        <dbReference type="Pfam" id="PF12724"/>
    </source>
</evidence>
<proteinExistence type="inferred from homology"/>
<evidence type="ECO:0000256" key="6">
    <source>
        <dbReference type="ARBA" id="ARBA00023244"/>
    </source>
</evidence>
<comment type="catalytic activity">
    <reaction evidence="7">
        <text>protoporphyrinogen IX + 3 a menaquinone = protoporphyrin IX + 3 a menaquinol</text>
        <dbReference type="Rhea" id="RHEA:27409"/>
        <dbReference type="Rhea" id="RHEA-COMP:9537"/>
        <dbReference type="Rhea" id="RHEA-COMP:9539"/>
        <dbReference type="ChEBI" id="CHEBI:16374"/>
        <dbReference type="ChEBI" id="CHEBI:18151"/>
        <dbReference type="ChEBI" id="CHEBI:57306"/>
        <dbReference type="ChEBI" id="CHEBI:57307"/>
        <dbReference type="EC" id="1.3.5.3"/>
    </reaction>
</comment>
<keyword evidence="1 7" id="KW-0285">Flavoprotein</keyword>
<keyword evidence="2 7" id="KW-0288">FMN</keyword>
<organism evidence="9 10">
    <name type="scientific">Shewanella electrica</name>
    <dbReference type="NCBI Taxonomy" id="515560"/>
    <lineage>
        <taxon>Bacteria</taxon>
        <taxon>Pseudomonadati</taxon>
        <taxon>Pseudomonadota</taxon>
        <taxon>Gammaproteobacteria</taxon>
        <taxon>Alteromonadales</taxon>
        <taxon>Shewanellaceae</taxon>
        <taxon>Shewanella</taxon>
    </lineage>
</organism>
<reference evidence="9 10" key="1">
    <citation type="submission" date="2022-02" db="EMBL/GenBank/DDBJ databases">
        <authorList>
            <person name="Zhuang L."/>
        </authorList>
    </citation>
    <scope>NUCLEOTIDE SEQUENCE [LARGE SCALE GENOMIC DNA]</scope>
    <source>
        <strain evidence="9 10">C32</strain>
    </source>
</reference>
<dbReference type="GO" id="GO:0016491">
    <property type="term" value="F:oxidoreductase activity"/>
    <property type="evidence" value="ECO:0007669"/>
    <property type="project" value="UniProtKB-KW"/>
</dbReference>
<dbReference type="PANTHER" id="PTHR38030">
    <property type="entry name" value="PROTOPORPHYRINOGEN IX DEHYDROGENASE [MENAQUINONE]"/>
    <property type="match status" value="1"/>
</dbReference>
<evidence type="ECO:0000256" key="1">
    <source>
        <dbReference type="ARBA" id="ARBA00022630"/>
    </source>
</evidence>
<dbReference type="Gene3D" id="3.40.50.360">
    <property type="match status" value="1"/>
</dbReference>
<dbReference type="HAMAP" id="MF_00853">
    <property type="entry name" value="HemG"/>
    <property type="match status" value="1"/>
</dbReference>
<dbReference type="Pfam" id="PF12724">
    <property type="entry name" value="Flavodoxin_5"/>
    <property type="match status" value="1"/>
</dbReference>
<comment type="similarity">
    <text evidence="7">Belongs to the HemG family.</text>
</comment>
<comment type="catalytic activity">
    <reaction evidence="7">
        <text>protoporphyrinogen IX + 3 a ubiquinone = protoporphyrin IX + 3 a ubiquinol</text>
        <dbReference type="Rhea" id="RHEA:63936"/>
        <dbReference type="Rhea" id="RHEA-COMP:9565"/>
        <dbReference type="Rhea" id="RHEA-COMP:9566"/>
        <dbReference type="ChEBI" id="CHEBI:16389"/>
        <dbReference type="ChEBI" id="CHEBI:17976"/>
        <dbReference type="ChEBI" id="CHEBI:57306"/>
        <dbReference type="ChEBI" id="CHEBI:57307"/>
    </reaction>
</comment>
<dbReference type="SUPFAM" id="SSF52218">
    <property type="entry name" value="Flavoproteins"/>
    <property type="match status" value="1"/>
</dbReference>
<evidence type="ECO:0000256" key="3">
    <source>
        <dbReference type="ARBA" id="ARBA00022741"/>
    </source>
</evidence>
<evidence type="ECO:0000256" key="7">
    <source>
        <dbReference type="HAMAP-Rule" id="MF_00853"/>
    </source>
</evidence>
<name>A0ABT2FPL6_9GAMM</name>
<dbReference type="InterPro" id="IPR044264">
    <property type="entry name" value="HemG"/>
</dbReference>
<comment type="catalytic activity">
    <reaction evidence="7">
        <text>protoporphyrinogen IX + 3 a quinone = protoporphyrin IX + 3 a quinol</text>
        <dbReference type="Rhea" id="RHEA:65032"/>
        <dbReference type="ChEBI" id="CHEBI:24646"/>
        <dbReference type="ChEBI" id="CHEBI:57306"/>
        <dbReference type="ChEBI" id="CHEBI:57307"/>
        <dbReference type="ChEBI" id="CHEBI:132124"/>
        <dbReference type="EC" id="1.3.5.3"/>
    </reaction>
</comment>
<comment type="function">
    <text evidence="7">Catalyzes the 6-electron oxidation of protoporphyrinogen IX to form protoporphyrin IX; under anaerobic conditions uses menaquinone as an electron acceptor, under aerobic conditions uses ubiquinone as an electron acceptor.</text>
</comment>
<dbReference type="PANTHER" id="PTHR38030:SF2">
    <property type="entry name" value="PROTOPORPHYRINOGEN IX DEHYDROGENASE [QUINONE]"/>
    <property type="match status" value="1"/>
</dbReference>
<accession>A0ABT2FPL6</accession>
<dbReference type="Proteomes" id="UP001201549">
    <property type="component" value="Unassembled WGS sequence"/>
</dbReference>
<keyword evidence="5" id="KW-0472">Membrane</keyword>
<evidence type="ECO:0000313" key="10">
    <source>
        <dbReference type="Proteomes" id="UP001201549"/>
    </source>
</evidence>
<evidence type="ECO:0000256" key="5">
    <source>
        <dbReference type="ARBA" id="ARBA00023136"/>
    </source>
</evidence>
<comment type="subcellular location">
    <subcellularLocation>
        <location evidence="7">Cell membrane</location>
        <topology evidence="7">Peripheral membrane protein</topology>
    </subcellularLocation>
</comment>
<keyword evidence="10" id="KW-1185">Reference proteome</keyword>
<protein>
    <recommendedName>
        <fullName evidence="7">Protoporphyrinogen IX dehydrogenase [quinone]</fullName>
        <ecNumber evidence="7">1.3.5.3</ecNumber>
    </recommendedName>
    <alternativeName>
        <fullName evidence="7">Protoporphyrinogen IX dehydrogenase [menaquinone]</fullName>
    </alternativeName>
    <alternativeName>
        <fullName evidence="7">Protoporphyrinogen IX dehydrogenase [ubiquinone]</fullName>
    </alternativeName>
    <alternativeName>
        <fullName evidence="7">Protoporphyrinogen oxidase</fullName>
        <shortName evidence="7">PPO</shortName>
    </alternativeName>
</protein>
<comment type="caution">
    <text evidence="9">The sequence shown here is derived from an EMBL/GenBank/DDBJ whole genome shotgun (WGS) entry which is preliminary data.</text>
</comment>
<dbReference type="NCBIfam" id="NF008316">
    <property type="entry name" value="PRK11104.1"/>
    <property type="match status" value="1"/>
</dbReference>
<keyword evidence="7" id="KW-1003">Cell membrane</keyword>
<feature type="domain" description="Flavodoxin" evidence="8">
    <location>
        <begin position="5"/>
        <end position="151"/>
    </location>
</feature>
<sequence length="174" mass="20067">MTNILVLYSTVDGQTRRICEAMIAEFSAAEVQLVAIEQATEQQLQWADKVLVGASIRYGKFRPALFQFIQRFNVLLDAKPNGFFCVNAVARKPNKNTPETNSYMQKFLQQSLWQPKQLAVFGGRIDYQQIGLVDRTMIRFIMWMTKGPTDMTQVHEFTDWQRVREFAASFAQEA</sequence>
<comment type="pathway">
    <text evidence="7">Porphyrin-containing compound metabolism; protoporphyrin-IX biosynthesis; protoporphyrin-IX from protoporphyrinogen-IX: step 1/1.</text>
</comment>
<reference evidence="10" key="2">
    <citation type="submission" date="2023-07" db="EMBL/GenBank/DDBJ databases">
        <title>Shewanella mangrovi sp. nov., an acetaldehyde- degrading bacterium isolated from mangrove sediment.</title>
        <authorList>
            <person name="Liu Y."/>
        </authorList>
    </citation>
    <scope>NUCLEOTIDE SEQUENCE [LARGE SCALE GENOMIC DNA]</scope>
    <source>
        <strain evidence="10">C32</strain>
    </source>
</reference>
<dbReference type="InterPro" id="IPR052200">
    <property type="entry name" value="Protoporphyrinogen_IX_DH"/>
</dbReference>
<dbReference type="EMBL" id="JAKOGG010000017">
    <property type="protein sequence ID" value="MCS4558158.1"/>
    <property type="molecule type" value="Genomic_DNA"/>
</dbReference>
<evidence type="ECO:0000256" key="2">
    <source>
        <dbReference type="ARBA" id="ARBA00022643"/>
    </source>
</evidence>
<keyword evidence="6 7" id="KW-0627">Porphyrin biosynthesis</keyword>
<dbReference type="EC" id="1.3.5.3" evidence="7"/>
<dbReference type="InterPro" id="IPR029039">
    <property type="entry name" value="Flavoprotein-like_sf"/>
</dbReference>
<gene>
    <name evidence="7 9" type="primary">hemG</name>
    <name evidence="9" type="ORF">L9G74_17100</name>
</gene>
<keyword evidence="4 7" id="KW-0560">Oxidoreductase</keyword>
<evidence type="ECO:0000313" key="9">
    <source>
        <dbReference type="EMBL" id="MCS4558158.1"/>
    </source>
</evidence>